<protein>
    <submittedName>
        <fullName evidence="2">Uncharacterized protein</fullName>
    </submittedName>
</protein>
<accession>B5H3F2</accession>
<name>B5H3F2_STRCL</name>
<organism evidence="2 3">
    <name type="scientific">Streptomyces clavuligerus</name>
    <dbReference type="NCBI Taxonomy" id="1901"/>
    <lineage>
        <taxon>Bacteria</taxon>
        <taxon>Bacillati</taxon>
        <taxon>Actinomycetota</taxon>
        <taxon>Actinomycetes</taxon>
        <taxon>Kitasatosporales</taxon>
        <taxon>Streptomycetaceae</taxon>
        <taxon>Streptomyces</taxon>
    </lineage>
</organism>
<evidence type="ECO:0000313" key="2">
    <source>
        <dbReference type="EMBL" id="EFG10773.1"/>
    </source>
</evidence>
<reference evidence="2 3" key="1">
    <citation type="journal article" date="2010" name="Genome Biol. Evol.">
        <title>The sequence of a 1.8-mb bacterial linear plasmid reveals a rich evolutionary reservoir of secondary metabolic pathways.</title>
        <authorList>
            <person name="Medema M.H."/>
            <person name="Trefzer A."/>
            <person name="Kovalchuk A."/>
            <person name="van den Berg M."/>
            <person name="Mueller U."/>
            <person name="Heijne W."/>
            <person name="Wu L."/>
            <person name="Alam M.T."/>
            <person name="Ronning C.M."/>
            <person name="Nierman W.C."/>
            <person name="Bovenberg R.A.L."/>
            <person name="Breitling R."/>
            <person name="Takano E."/>
        </authorList>
    </citation>
    <scope>NUCLEOTIDE SEQUENCE [LARGE SCALE GENOMIC DNA]</scope>
    <source>
        <strain evidence="3">ATCC 27064 / DSM 738 / JCM 4710 / NBRC 13307 / NCIMB 12785 / NRRL 3585 / VKM Ac-602</strain>
    </source>
</reference>
<gene>
    <name evidence="2" type="ORF">SCLAV_5706</name>
</gene>
<dbReference type="AlphaFoldDB" id="B5H3F2"/>
<evidence type="ECO:0000256" key="1">
    <source>
        <dbReference type="SAM" id="MobiDB-lite"/>
    </source>
</evidence>
<dbReference type="Proteomes" id="UP000002357">
    <property type="component" value="Chromosome"/>
</dbReference>
<keyword evidence="3" id="KW-1185">Reference proteome</keyword>
<sequence>MCHGRNAECEPLFRVTVLIRSVPPRFGDRKTVAPVVGNNTSGDRSHGGNRQPVNTVGRSADG</sequence>
<evidence type="ECO:0000313" key="3">
    <source>
        <dbReference type="Proteomes" id="UP000002357"/>
    </source>
</evidence>
<feature type="compositionally biased region" description="Polar residues" evidence="1">
    <location>
        <begin position="51"/>
        <end position="62"/>
    </location>
</feature>
<feature type="region of interest" description="Disordered" evidence="1">
    <location>
        <begin position="27"/>
        <end position="62"/>
    </location>
</feature>
<proteinExistence type="predicted"/>
<dbReference type="EMBL" id="CM000913">
    <property type="protein sequence ID" value="EFG10773.1"/>
    <property type="molecule type" value="Genomic_DNA"/>
</dbReference>